<name>A0A182EWF4_ONCOC</name>
<accession>A0A182EWF4</accession>
<dbReference type="WBParaSite" id="nOo.2.0.1.t12500-RA">
    <property type="protein sequence ID" value="nOo.2.0.1.t12500-RA"/>
    <property type="gene ID" value="nOo.2.0.1.g12500"/>
</dbReference>
<reference evidence="4" key="1">
    <citation type="submission" date="2016-06" db="UniProtKB">
        <authorList>
            <consortium name="WormBaseParasite"/>
        </authorList>
    </citation>
    <scope>IDENTIFICATION</scope>
</reference>
<sequence>MADMNSLLSSISSSVSTSLSASSTTAPTTTGIVTTTGQSQDNYMQWNMFKFYAK</sequence>
<evidence type="ECO:0000313" key="4">
    <source>
        <dbReference type="WBParaSite" id="nOo.2.0.1.t12500-RA"/>
    </source>
</evidence>
<dbReference type="Proteomes" id="UP000271087">
    <property type="component" value="Unassembled WGS sequence"/>
</dbReference>
<feature type="region of interest" description="Disordered" evidence="1">
    <location>
        <begin position="15"/>
        <end position="35"/>
    </location>
</feature>
<evidence type="ECO:0000256" key="1">
    <source>
        <dbReference type="SAM" id="MobiDB-lite"/>
    </source>
</evidence>
<organism evidence="4">
    <name type="scientific">Onchocerca ochengi</name>
    <name type="common">Filarial nematode worm</name>
    <dbReference type="NCBI Taxonomy" id="42157"/>
    <lineage>
        <taxon>Eukaryota</taxon>
        <taxon>Metazoa</taxon>
        <taxon>Ecdysozoa</taxon>
        <taxon>Nematoda</taxon>
        <taxon>Chromadorea</taxon>
        <taxon>Rhabditida</taxon>
        <taxon>Spirurina</taxon>
        <taxon>Spiruromorpha</taxon>
        <taxon>Filarioidea</taxon>
        <taxon>Onchocercidae</taxon>
        <taxon>Onchocerca</taxon>
    </lineage>
</organism>
<proteinExistence type="predicted"/>
<keyword evidence="3" id="KW-1185">Reference proteome</keyword>
<evidence type="ECO:0000313" key="2">
    <source>
        <dbReference type="EMBL" id="VDM99187.1"/>
    </source>
</evidence>
<protein>
    <submittedName>
        <fullName evidence="4">Reverse transcriptase domain-containing protein</fullName>
    </submittedName>
</protein>
<dbReference type="EMBL" id="UYRW01010857">
    <property type="protein sequence ID" value="VDM99187.1"/>
    <property type="molecule type" value="Genomic_DNA"/>
</dbReference>
<gene>
    <name evidence="2" type="ORF">NOO_LOCUS12500</name>
</gene>
<dbReference type="AlphaFoldDB" id="A0A182EWF4"/>
<evidence type="ECO:0000313" key="3">
    <source>
        <dbReference type="Proteomes" id="UP000271087"/>
    </source>
</evidence>
<reference evidence="2 3" key="2">
    <citation type="submission" date="2018-08" db="EMBL/GenBank/DDBJ databases">
        <authorList>
            <person name="Laetsch R D."/>
            <person name="Stevens L."/>
            <person name="Kumar S."/>
            <person name="Blaxter L. M."/>
        </authorList>
    </citation>
    <scope>NUCLEOTIDE SEQUENCE [LARGE SCALE GENOMIC DNA]</scope>
</reference>